<dbReference type="Proteomes" id="UP000324513">
    <property type="component" value="Unassembled WGS sequence"/>
</dbReference>
<sequence>MAKGQRVNNEPLRALAEKMFVEEGMTAKAIAENIGVTEQTVGRWRKGVQGDISWDDKRQQYLSAPNNIKKVLMKELGDLSEGKDATIDVKAISAVTKAIELLSDKVSAQIVMAVFKEFDSWMAVQDPEIAVSFLEWHKMFLLYKAQQEG</sequence>
<accession>A0ABY3NB41</accession>
<proteinExistence type="predicted"/>
<keyword evidence="2" id="KW-1185">Reference proteome</keyword>
<organism evidence="1 2">
    <name type="scientific">Elizabethkingia miricola</name>
    <name type="common">Chryseobacterium miricola</name>
    <dbReference type="NCBI Taxonomy" id="172045"/>
    <lineage>
        <taxon>Bacteria</taxon>
        <taxon>Pseudomonadati</taxon>
        <taxon>Bacteroidota</taxon>
        <taxon>Flavobacteriia</taxon>
        <taxon>Flavobacteriales</taxon>
        <taxon>Weeksellaceae</taxon>
        <taxon>Elizabethkingia</taxon>
    </lineage>
</organism>
<gene>
    <name evidence="1" type="ORF">LX74_03704</name>
</gene>
<name>A0ABY3NB41_ELIMR</name>
<evidence type="ECO:0000313" key="1">
    <source>
        <dbReference type="EMBL" id="TYO84899.1"/>
    </source>
</evidence>
<protein>
    <submittedName>
        <fullName evidence="1">Homeodomain-like domain-containing protein</fullName>
    </submittedName>
</protein>
<dbReference type="RefSeq" id="WP_065081768.1">
    <property type="nucleotide sequence ID" value="NZ_FLSS01000004.1"/>
</dbReference>
<evidence type="ECO:0000313" key="2">
    <source>
        <dbReference type="Proteomes" id="UP000324513"/>
    </source>
</evidence>
<reference evidence="1 2" key="1">
    <citation type="submission" date="2019-07" db="EMBL/GenBank/DDBJ databases">
        <title>Genomic Encyclopedia of Archaeal and Bacterial Type Strains, Phase II (KMG-II): from individual species to whole genera.</title>
        <authorList>
            <person name="Goeker M."/>
        </authorList>
    </citation>
    <scope>NUCLEOTIDE SEQUENCE [LARGE SCALE GENOMIC DNA]</scope>
    <source>
        <strain evidence="1 2">DSM 14571</strain>
    </source>
</reference>
<dbReference type="Pfam" id="PF13384">
    <property type="entry name" value="HTH_23"/>
    <property type="match status" value="1"/>
</dbReference>
<dbReference type="Gene3D" id="1.10.10.60">
    <property type="entry name" value="Homeodomain-like"/>
    <property type="match status" value="1"/>
</dbReference>
<dbReference type="EMBL" id="VNHK01000017">
    <property type="protein sequence ID" value="TYO84899.1"/>
    <property type="molecule type" value="Genomic_DNA"/>
</dbReference>
<comment type="caution">
    <text evidence="1">The sequence shown here is derived from an EMBL/GenBank/DDBJ whole genome shotgun (WGS) entry which is preliminary data.</text>
</comment>